<proteinExistence type="predicted"/>
<accession>A0AC34QFG6</accession>
<organism evidence="1 2">
    <name type="scientific">Panagrolaimus sp. JU765</name>
    <dbReference type="NCBI Taxonomy" id="591449"/>
    <lineage>
        <taxon>Eukaryota</taxon>
        <taxon>Metazoa</taxon>
        <taxon>Ecdysozoa</taxon>
        <taxon>Nematoda</taxon>
        <taxon>Chromadorea</taxon>
        <taxon>Rhabditida</taxon>
        <taxon>Tylenchina</taxon>
        <taxon>Panagrolaimomorpha</taxon>
        <taxon>Panagrolaimoidea</taxon>
        <taxon>Panagrolaimidae</taxon>
        <taxon>Panagrolaimus</taxon>
    </lineage>
</organism>
<protein>
    <submittedName>
        <fullName evidence="2">Centromere/kinetochore protein zw10-like protein</fullName>
    </submittedName>
</protein>
<reference evidence="2" key="1">
    <citation type="submission" date="2022-11" db="UniProtKB">
        <authorList>
            <consortium name="WormBaseParasite"/>
        </authorList>
    </citation>
    <scope>IDENTIFICATION</scope>
</reference>
<evidence type="ECO:0000313" key="1">
    <source>
        <dbReference type="Proteomes" id="UP000887576"/>
    </source>
</evidence>
<evidence type="ECO:0000313" key="2">
    <source>
        <dbReference type="WBParaSite" id="JU765_v2.g15859.t1"/>
    </source>
</evidence>
<dbReference type="Proteomes" id="UP000887576">
    <property type="component" value="Unplaced"/>
</dbReference>
<dbReference type="WBParaSite" id="JU765_v2.g15859.t1">
    <property type="protein sequence ID" value="JU765_v2.g15859.t1"/>
    <property type="gene ID" value="JU765_v2.g15859"/>
</dbReference>
<sequence>MGEIEPQELSLTVSNAELEDKIDSTKAKIESDAHKVLAIVAEKFGTALNVKNIDVHYPLVQSLNRCKHLLDELDRNVADLLVNVEELDVEPRKKLENLHSLCKHMNNLVAVEQLYTRIIETERIGNDFDTVKIFMEVDPLLTNMNVTEDACMQNIVKLLKEEVIVKKMLVIKRLKDIVHSHICIISRTSPDLISLTIKRGDVQKVSSAMTTLLLLKEFDGELTLLANIIVDGFCGRIVASNKPIELLVVKQTEKELTLTVSKEDEKLFLKEMKETGEQPAGPMEIVRGLTSFFGFLGPALKDFVIGEIYLITELGLVISRNLAKLVVEKCLIPAVPYDKNDTPKFDSVKSAADDFFNLMVEIGFFTTETASFNQYSENFDQVFINRRCAKICDRARSLALETCSEEVDVGGFNDEPDVLEEFYEDFDTKLGMKDGNLRIDCKSQLPNIWQFQRCRIARNARDFGELLIQTFEETCAAENPATAGRLLTTSYNIIRVFLLTSATAHDEIIKSVPLFGALFFNACHYVNHIIALFCINLKFKLPKELLNSFPFTSLITEIRNMAADTLEIHLLHLRRQISSMIGPNDIFSTLKNEAGTVLECAKAVESCGKLIKQVGDVWKGVLSDAVLVRAIGVLVSHTLGVFVDLILSREDISEAESTFLGDELNKLVKELEKVMNVDNQQTIQVICGREYYRMKEVLHCLNGSIVQISDRWCAGKGPLAVWMQPDEVKGLIKALFMNTNQRAKLLSLIQ</sequence>
<name>A0AC34QFG6_9BILA</name>